<feature type="region of interest" description="Disordered" evidence="1">
    <location>
        <begin position="57"/>
        <end position="136"/>
    </location>
</feature>
<feature type="compositionally biased region" description="Basic and acidic residues" evidence="1">
    <location>
        <begin position="57"/>
        <end position="68"/>
    </location>
</feature>
<name>A0A0F9VTN6_9ZZZZ</name>
<reference evidence="2" key="1">
    <citation type="journal article" date="2015" name="Nature">
        <title>Complex archaea that bridge the gap between prokaryotes and eukaryotes.</title>
        <authorList>
            <person name="Spang A."/>
            <person name="Saw J.H."/>
            <person name="Jorgensen S.L."/>
            <person name="Zaremba-Niedzwiedzka K."/>
            <person name="Martijn J."/>
            <person name="Lind A.E."/>
            <person name="van Eijk R."/>
            <person name="Schleper C."/>
            <person name="Guy L."/>
            <person name="Ettema T.J."/>
        </authorList>
    </citation>
    <scope>NUCLEOTIDE SEQUENCE</scope>
</reference>
<dbReference type="AlphaFoldDB" id="A0A0F9VTN6"/>
<protein>
    <submittedName>
        <fullName evidence="2">Uncharacterized protein</fullName>
    </submittedName>
</protein>
<sequence length="283" mass="31550">MTETKWESWEDLNNLPDDKKKDLILWMLTTQDELVNEVEQEHQQEIQMKKLMNENEELRKTLKNERSKATRAQNKLTKQIEEMSGNPATEAVDPSNDSTPAPIAEAAPQTPAPERKKRKARTVKTTSADLPAAAPTEEDVDFRTLDQVPVNEQQPVRAGAAKMTIIKLQNAINSTDLTPWHRQIAEQEIQRREKPEEIEETPGTTAPAPAPTPAPTNGTAPLVGIKERVLSMMTPGARHGFNDLMAMANQNGIAENDFIGAITELQTEGTVDFPEAEMVTRLQ</sequence>
<organism evidence="2">
    <name type="scientific">marine sediment metagenome</name>
    <dbReference type="NCBI Taxonomy" id="412755"/>
    <lineage>
        <taxon>unclassified sequences</taxon>
        <taxon>metagenomes</taxon>
        <taxon>ecological metagenomes</taxon>
    </lineage>
</organism>
<comment type="caution">
    <text evidence="2">The sequence shown here is derived from an EMBL/GenBank/DDBJ whole genome shotgun (WGS) entry which is preliminary data.</text>
</comment>
<evidence type="ECO:0000256" key="1">
    <source>
        <dbReference type="SAM" id="MobiDB-lite"/>
    </source>
</evidence>
<accession>A0A0F9VTN6</accession>
<feature type="region of interest" description="Disordered" evidence="1">
    <location>
        <begin position="187"/>
        <end position="219"/>
    </location>
</feature>
<evidence type="ECO:0000313" key="2">
    <source>
        <dbReference type="EMBL" id="KKN69133.1"/>
    </source>
</evidence>
<dbReference type="EMBL" id="LAZR01000432">
    <property type="protein sequence ID" value="KKN69133.1"/>
    <property type="molecule type" value="Genomic_DNA"/>
</dbReference>
<proteinExistence type="predicted"/>
<gene>
    <name evidence="2" type="ORF">LCGC14_0444220</name>
</gene>